<dbReference type="RefSeq" id="WP_394484464.1">
    <property type="nucleotide sequence ID" value="NZ_JBIGHV010000013.1"/>
</dbReference>
<comment type="caution">
    <text evidence="1">The sequence shown here is derived from an EMBL/GenBank/DDBJ whole genome shotgun (WGS) entry which is preliminary data.</text>
</comment>
<name>A0ABW7FDU9_9BURK</name>
<accession>A0ABW7FDU9</accession>
<keyword evidence="2" id="KW-1185">Reference proteome</keyword>
<evidence type="ECO:0000313" key="1">
    <source>
        <dbReference type="EMBL" id="MFG6433598.1"/>
    </source>
</evidence>
<evidence type="ECO:0000313" key="2">
    <source>
        <dbReference type="Proteomes" id="UP001606210"/>
    </source>
</evidence>
<reference evidence="1 2" key="1">
    <citation type="submission" date="2024-08" db="EMBL/GenBank/DDBJ databases">
        <authorList>
            <person name="Lu H."/>
        </authorList>
    </citation>
    <scope>NUCLEOTIDE SEQUENCE [LARGE SCALE GENOMIC DNA]</scope>
    <source>
        <strain evidence="1 2">LYH14W</strain>
    </source>
</reference>
<organism evidence="1 2">
    <name type="scientific">Pelomonas parva</name>
    <dbReference type="NCBI Taxonomy" id="3299032"/>
    <lineage>
        <taxon>Bacteria</taxon>
        <taxon>Pseudomonadati</taxon>
        <taxon>Pseudomonadota</taxon>
        <taxon>Betaproteobacteria</taxon>
        <taxon>Burkholderiales</taxon>
        <taxon>Sphaerotilaceae</taxon>
        <taxon>Roseateles</taxon>
    </lineage>
</organism>
<dbReference type="InterPro" id="IPR001387">
    <property type="entry name" value="Cro/C1-type_HTH"/>
</dbReference>
<protein>
    <submittedName>
        <fullName evidence="1">Helix-turn-helix domain-containing protein</fullName>
    </submittedName>
</protein>
<dbReference type="InterPro" id="IPR010982">
    <property type="entry name" value="Lambda_DNA-bd_dom_sf"/>
</dbReference>
<dbReference type="EMBL" id="JBIGHV010000013">
    <property type="protein sequence ID" value="MFG6433598.1"/>
    <property type="molecule type" value="Genomic_DNA"/>
</dbReference>
<dbReference type="Gene3D" id="1.10.260.40">
    <property type="entry name" value="lambda repressor-like DNA-binding domains"/>
    <property type="match status" value="1"/>
</dbReference>
<dbReference type="Proteomes" id="UP001606210">
    <property type="component" value="Unassembled WGS sequence"/>
</dbReference>
<sequence>MPRPPNLPIQGSIVRQLREERGLSQAELVTLVFRALPDAERRHVPERNALERQCYEWEQENNISRARLAALCQVLGVAADRLQVPPSPTPSRIDEIVERLKQQVAAGNERARQFLDSAAQCIYLGAVPQVEDPFLVAAEAIEVRLGGVQLTGGRVELEELAAVTGWTHAELFRTASVHAYWLVASESRLGGTTELVRGVRAAMALFEKEVERWTHFGDGDSQATLHEEPPWFRILLQDPDRPALEKTISLVRCEPQKSGLTYCSPTSEERWAVTVQNALALRSSFNFVRPLGDAKPWPRYEDMALELWDVSEFGEDDDLVFLSRFNGTLTHRIEDSLPRLVEARHETVMGWLTSGLAGHLLPHLKKWPRECWRVTSGSFVQVSLDVPWEIARYEGPTDHYGTRFAIQLVQVHADGTSTPLPLAGASLKAVRRRVEVALTELPLDSEFIGPRRPVGRASD</sequence>
<gene>
    <name evidence="1" type="ORF">ACG00Y_27075</name>
</gene>
<proteinExistence type="predicted"/>
<dbReference type="CDD" id="cd00093">
    <property type="entry name" value="HTH_XRE"/>
    <property type="match status" value="1"/>
</dbReference>